<evidence type="ECO:0000313" key="3">
    <source>
        <dbReference type="Proteomes" id="UP000807025"/>
    </source>
</evidence>
<feature type="compositionally biased region" description="Acidic residues" evidence="1">
    <location>
        <begin position="197"/>
        <end position="206"/>
    </location>
</feature>
<organism evidence="2 3">
    <name type="scientific">Pleurotus eryngii</name>
    <name type="common">Boletus of the steppes</name>
    <dbReference type="NCBI Taxonomy" id="5323"/>
    <lineage>
        <taxon>Eukaryota</taxon>
        <taxon>Fungi</taxon>
        <taxon>Dikarya</taxon>
        <taxon>Basidiomycota</taxon>
        <taxon>Agaricomycotina</taxon>
        <taxon>Agaricomycetes</taxon>
        <taxon>Agaricomycetidae</taxon>
        <taxon>Agaricales</taxon>
        <taxon>Pleurotineae</taxon>
        <taxon>Pleurotaceae</taxon>
        <taxon>Pleurotus</taxon>
    </lineage>
</organism>
<name>A0A9P5ZRD6_PLEER</name>
<accession>A0A9P5ZRD6</accession>
<protein>
    <submittedName>
        <fullName evidence="2">Uncharacterized protein</fullName>
    </submittedName>
</protein>
<feature type="compositionally biased region" description="Basic and acidic residues" evidence="1">
    <location>
        <begin position="177"/>
        <end position="196"/>
    </location>
</feature>
<proteinExistence type="predicted"/>
<evidence type="ECO:0000313" key="2">
    <source>
        <dbReference type="EMBL" id="KAF9492873.1"/>
    </source>
</evidence>
<dbReference type="OrthoDB" id="3070904at2759"/>
<feature type="compositionally biased region" description="Basic and acidic residues" evidence="1">
    <location>
        <begin position="67"/>
        <end position="79"/>
    </location>
</feature>
<dbReference type="Proteomes" id="UP000807025">
    <property type="component" value="Unassembled WGS sequence"/>
</dbReference>
<comment type="caution">
    <text evidence="2">The sequence shown here is derived from an EMBL/GenBank/DDBJ whole genome shotgun (WGS) entry which is preliminary data.</text>
</comment>
<feature type="region of interest" description="Disordered" evidence="1">
    <location>
        <begin position="34"/>
        <end position="80"/>
    </location>
</feature>
<sequence>MPTPAPIFVMAFLSSVKPRSTRSATLAAKAVPEAAEASQDIRQKEQPVKKTHVSAAKKAMKTKKDKKTSANRDAEDKAAKAVTKKNMTLYIFILKESRASVAPPPCSAGTGIQLPSTTPRIVSDHAHHPDPDSRDDEAPQVKADPKDDSNSSNDEEPAPVKDKGKGKAWDLHNLSAELDRDSDADADARAGVGDEKKDDEDNDEEATGAAEGEVAGEDNGSDRDDEGNVTIMGVDVNITPCKPASKHDASQSPLTDKHTSKAQCCTVSHSSAASSAASLPAPSHFPSPSDNLQELQGASRTTGGFARGNAFGTAPNMADFVPVDDVPPTKTYGKGKVVMHTTLGMTDRAHSVTMACFPTLAPILKILAWKFPTVTEFAISLFDVDGEWRVAGPFAVALEDDMDVIWDNDSRLLILLEPIPTMSASAFLAFPPLILSHSGGSVAPLSIAPSVSISSVGVATAGTLQPAPDHICAAYSTKQHLIPHALLLEVPLSLIPNTKPNDGDNISI</sequence>
<feature type="region of interest" description="Disordered" evidence="1">
    <location>
        <begin position="276"/>
        <end position="295"/>
    </location>
</feature>
<feature type="compositionally biased region" description="Basic and acidic residues" evidence="1">
    <location>
        <begin position="158"/>
        <end position="170"/>
    </location>
</feature>
<feature type="compositionally biased region" description="Basic and acidic residues" evidence="1">
    <location>
        <begin position="122"/>
        <end position="149"/>
    </location>
</feature>
<feature type="compositionally biased region" description="Low complexity" evidence="1">
    <location>
        <begin position="276"/>
        <end position="289"/>
    </location>
</feature>
<dbReference type="AlphaFoldDB" id="A0A9P5ZRD6"/>
<keyword evidence="3" id="KW-1185">Reference proteome</keyword>
<feature type="compositionally biased region" description="Basic and acidic residues" evidence="1">
    <location>
        <begin position="39"/>
        <end position="48"/>
    </location>
</feature>
<gene>
    <name evidence="2" type="ORF">BDN71DRAFT_1509091</name>
</gene>
<feature type="region of interest" description="Disordered" evidence="1">
    <location>
        <begin position="101"/>
        <end position="228"/>
    </location>
</feature>
<dbReference type="EMBL" id="MU154594">
    <property type="protein sequence ID" value="KAF9492873.1"/>
    <property type="molecule type" value="Genomic_DNA"/>
</dbReference>
<reference evidence="2" key="1">
    <citation type="submission" date="2020-11" db="EMBL/GenBank/DDBJ databases">
        <authorList>
            <consortium name="DOE Joint Genome Institute"/>
            <person name="Ahrendt S."/>
            <person name="Riley R."/>
            <person name="Andreopoulos W."/>
            <person name="Labutti K."/>
            <person name="Pangilinan J."/>
            <person name="Ruiz-Duenas F.J."/>
            <person name="Barrasa J.M."/>
            <person name="Sanchez-Garcia M."/>
            <person name="Camarero S."/>
            <person name="Miyauchi S."/>
            <person name="Serrano A."/>
            <person name="Linde D."/>
            <person name="Babiker R."/>
            <person name="Drula E."/>
            <person name="Ayuso-Fernandez I."/>
            <person name="Pacheco R."/>
            <person name="Padilla G."/>
            <person name="Ferreira P."/>
            <person name="Barriuso J."/>
            <person name="Kellner H."/>
            <person name="Castanera R."/>
            <person name="Alfaro M."/>
            <person name="Ramirez L."/>
            <person name="Pisabarro A.G."/>
            <person name="Kuo A."/>
            <person name="Tritt A."/>
            <person name="Lipzen A."/>
            <person name="He G."/>
            <person name="Yan M."/>
            <person name="Ng V."/>
            <person name="Cullen D."/>
            <person name="Martin F."/>
            <person name="Rosso M.-N."/>
            <person name="Henrissat B."/>
            <person name="Hibbett D."/>
            <person name="Martinez A.T."/>
            <person name="Grigoriev I.V."/>
        </authorList>
    </citation>
    <scope>NUCLEOTIDE SEQUENCE</scope>
    <source>
        <strain evidence="2">ATCC 90797</strain>
    </source>
</reference>
<evidence type="ECO:0000256" key="1">
    <source>
        <dbReference type="SAM" id="MobiDB-lite"/>
    </source>
</evidence>